<protein>
    <submittedName>
        <fullName evidence="1">Uncharacterized protein</fullName>
    </submittedName>
</protein>
<dbReference type="RefSeq" id="XP_046060141.1">
    <property type="nucleotide sequence ID" value="XM_046206369.1"/>
</dbReference>
<keyword evidence="2" id="KW-1185">Reference proteome</keyword>
<reference evidence="1" key="1">
    <citation type="journal article" date="2021" name="Open Biol.">
        <title>Shared evolutionary footprints suggest mitochondrial oxidative damage underlies multiple complex I losses in fungi.</title>
        <authorList>
            <person name="Schikora-Tamarit M.A."/>
            <person name="Marcet-Houben M."/>
            <person name="Nosek J."/>
            <person name="Gabaldon T."/>
        </authorList>
    </citation>
    <scope>NUCLEOTIDE SEQUENCE</scope>
    <source>
        <strain evidence="1">CBS6075</strain>
    </source>
</reference>
<organism evidence="1 2">
    <name type="scientific">Ogataea philodendri</name>
    <dbReference type="NCBI Taxonomy" id="1378263"/>
    <lineage>
        <taxon>Eukaryota</taxon>
        <taxon>Fungi</taxon>
        <taxon>Dikarya</taxon>
        <taxon>Ascomycota</taxon>
        <taxon>Saccharomycotina</taxon>
        <taxon>Pichiomycetes</taxon>
        <taxon>Pichiales</taxon>
        <taxon>Pichiaceae</taxon>
        <taxon>Ogataea</taxon>
    </lineage>
</organism>
<sequence>MDSALRVVKEQCEFQHGIGDAGLEIARLDRLQDVRVGQSHGFQNLVQICQQFTSMSEKPRKSDIVQFDFEEPVVQNGSQQLAKKN</sequence>
<dbReference type="EMBL" id="JAEUBE010000366">
    <property type="protein sequence ID" value="KAH3663805.1"/>
    <property type="molecule type" value="Genomic_DNA"/>
</dbReference>
<evidence type="ECO:0000313" key="1">
    <source>
        <dbReference type="EMBL" id="KAH3663805.1"/>
    </source>
</evidence>
<dbReference type="Proteomes" id="UP000769157">
    <property type="component" value="Unassembled WGS sequence"/>
</dbReference>
<name>A0A9P8P294_9ASCO</name>
<dbReference type="GeneID" id="70237172"/>
<proteinExistence type="predicted"/>
<comment type="caution">
    <text evidence="1">The sequence shown here is derived from an EMBL/GenBank/DDBJ whole genome shotgun (WGS) entry which is preliminary data.</text>
</comment>
<evidence type="ECO:0000313" key="2">
    <source>
        <dbReference type="Proteomes" id="UP000769157"/>
    </source>
</evidence>
<dbReference type="AlphaFoldDB" id="A0A9P8P294"/>
<gene>
    <name evidence="1" type="ORF">OGAPHI_005208</name>
</gene>
<reference evidence="1" key="2">
    <citation type="submission" date="2021-01" db="EMBL/GenBank/DDBJ databases">
        <authorList>
            <person name="Schikora-Tamarit M.A."/>
        </authorList>
    </citation>
    <scope>NUCLEOTIDE SEQUENCE</scope>
    <source>
        <strain evidence="1">CBS6075</strain>
    </source>
</reference>
<accession>A0A9P8P294</accession>